<proteinExistence type="evidence at protein level"/>
<reference evidence="4" key="2">
    <citation type="journal article" date="1993" name="Mol. Microbiol.">
        <title>Characterization of the cspB gene encoding PS2, an ordered surface-layer protein in Corynebacterium glutamicum.</title>
        <authorList>
            <person name="Peyret J.L."/>
            <person name="Joliff G."/>
            <person name="Mathieu L."/>
            <person name="Shechter E."/>
            <person name="Leblon G."/>
        </authorList>
    </citation>
    <scope>NUCLEOTIDE SEQUENCE</scope>
    <source>
        <strain evidence="4">ATCC17965</strain>
    </source>
</reference>
<dbReference type="NCBIfam" id="NF038023">
    <property type="entry name" value="S_layer_PS2"/>
    <property type="match status" value="1"/>
</dbReference>
<keyword evidence="1" id="KW-0472">Membrane</keyword>
<reference evidence="5" key="4">
    <citation type="journal article" date="2024" name="bioRxiv">
        <title>Cryo-EM structure and polar assembly of the PS2 S-layer of Corynebacterium glutamicum.</title>
        <authorList>
            <person name="Sogues A."/>
            <person name="Sleutel M."/>
            <person name="Petit J."/>
            <person name="Megrian D."/>
            <person name="Bayan N."/>
            <person name="Wehenkel A.M."/>
            <person name="Remaut H."/>
        </authorList>
    </citation>
    <scope>STRUCTURE BY ELECTRON MICROSCOPY (2.50 ANGSTROMS) OF 32-463</scope>
</reference>
<evidence type="ECO:0000313" key="4">
    <source>
        <dbReference type="EMBL" id="CAA48848.1"/>
    </source>
</evidence>
<feature type="signal peptide" evidence="2">
    <location>
        <begin position="1"/>
        <end position="30"/>
    </location>
</feature>
<evidence type="ECO:0000256" key="1">
    <source>
        <dbReference type="SAM" id="Phobius"/>
    </source>
</evidence>
<organism evidence="4">
    <name type="scientific">Corynebacterium glutamicum</name>
    <name type="common">Brevibacterium saccharolyticum</name>
    <dbReference type="NCBI Taxonomy" id="1718"/>
    <lineage>
        <taxon>Bacteria</taxon>
        <taxon>Bacillati</taxon>
        <taxon>Actinomycetota</taxon>
        <taxon>Actinomycetes</taxon>
        <taxon>Mycobacteriales</taxon>
        <taxon>Corynebacteriaceae</taxon>
        <taxon>Corynebacterium</taxon>
    </lineage>
</organism>
<reference evidence="4" key="1">
    <citation type="submission" date="1992-11" db="EMBL/GenBank/DDBJ databases">
        <authorList>
            <person name="Peyret J."/>
        </authorList>
    </citation>
    <scope>NUCLEOTIDE SEQUENCE</scope>
    <source>
        <strain evidence="4">ATCC17965</strain>
    </source>
</reference>
<dbReference type="PIR" id="S35028">
    <property type="entry name" value="S35028"/>
</dbReference>
<evidence type="ECO:0007829" key="5">
    <source>
        <dbReference type="PDB" id="9GK2"/>
    </source>
</evidence>
<evidence type="ECO:0000313" key="3">
    <source>
        <dbReference type="EMBL" id="AAS20316.1"/>
    </source>
</evidence>
<keyword evidence="5" id="KW-0002">3D-structure</keyword>
<sequence>MFNNRIRTAALAGAIAISTAASGVAIPAFAQETNPTFNITNGFNDADGSTIQPVGPVNHTEETLRDLTDSTGAYLEEFQNGTVEEIVEAYLQVQASADGFDPSEQAAYEAFEAARVRASQELAASAETITKTRESVAYALKVDQEATAAFEAYRNALRDAAISINPDGSINPDTSINLLIDAANAANRTDRAEIEDYAHLYTQTDIALETPQLAYAFQDLKALQAEVDADFEWLGEFGIDQEDGNYVQRYHLPAVEALKAEVDARVAAIEPLRADSIAKNLEAQKSDVLVRQLFLERATAQRDTLRVVEAIFSTSARYVELYENVENVNVENKTLRQHYSALIPNLFIAAVANISELNAADAEAAAYYLHWDTDLATNDEDEAYYKAKLDFAIETYAKILFNGEVWQEPLAYVQNLDAGARQEAADREAARAADEAYRAEQLRIAQEAADAQKAIAEALAKEAEGNNDNSSDNTETGSSDIGSWGPFAAIAAIIAAIAAIFPFLSGIVKF</sequence>
<dbReference type="EMBL" id="X69103">
    <property type="protein sequence ID" value="CAA48848.1"/>
    <property type="molecule type" value="Genomic_DNA"/>
</dbReference>
<dbReference type="SMR" id="Q04985"/>
<dbReference type="AlphaFoldDB" id="Q04985"/>
<keyword evidence="2" id="KW-0732">Signal</keyword>
<evidence type="ECO:0000256" key="2">
    <source>
        <dbReference type="SAM" id="SignalP"/>
    </source>
</evidence>
<dbReference type="EMBL" id="AY525015">
    <property type="protein sequence ID" value="AAS20316.1"/>
    <property type="molecule type" value="Genomic_DNA"/>
</dbReference>
<feature type="chain" id="PRO_5007697501" evidence="2">
    <location>
        <begin position="31"/>
        <end position="510"/>
    </location>
</feature>
<accession>Q04985</accession>
<reference evidence="3" key="3">
    <citation type="journal article" date="2004" name="J. Biotechnol.">
        <title>Classification of hyper-variable Corynebacterium glutamicum surface-layer proteins by sequence analyses and atomic force microscopy.</title>
        <authorList>
            <person name="Hansmeier N."/>
            <person name="Bartels F.W."/>
            <person name="Ros R."/>
            <person name="Anselmetti D."/>
            <person name="Tauch A."/>
            <person name="Puhler A."/>
            <person name="Kalinowski J."/>
        </authorList>
    </citation>
    <scope>NUCLEOTIDE SEQUENCE</scope>
    <source>
        <strain evidence="3">DSM 20137</strain>
    </source>
</reference>
<name>Q04985_CORGT</name>
<feature type="transmembrane region" description="Helical" evidence="1">
    <location>
        <begin position="484"/>
        <end position="504"/>
    </location>
</feature>
<protein>
    <submittedName>
        <fullName evidence="4">PS2</fullName>
    </submittedName>
</protein>
<keyword evidence="1" id="KW-1133">Transmembrane helix</keyword>
<dbReference type="PDB" id="9GK2">
    <property type="method" value="EM"/>
    <property type="resolution" value="2.50 A"/>
    <property type="chains" value="G/H/I/J/K/L/M/N/O/P/Q/R/S/T/U/V/W/X=32-463"/>
</dbReference>
<dbReference type="EMDB" id="EMD-51414"/>
<keyword evidence="1" id="KW-0812">Transmembrane</keyword>
<gene>
    <name evidence="4" type="primary">csp2</name>
</gene>